<dbReference type="PROSITE" id="PS00178">
    <property type="entry name" value="AA_TRNA_LIGASE_I"/>
    <property type="match status" value="1"/>
</dbReference>
<dbReference type="PATRIC" id="fig|1618666.3.peg.470"/>
<dbReference type="InterPro" id="IPR033705">
    <property type="entry name" value="Anticodon_Ia_Val"/>
</dbReference>
<dbReference type="InterPro" id="IPR014729">
    <property type="entry name" value="Rossmann-like_a/b/a_fold"/>
</dbReference>
<reference evidence="13 14" key="1">
    <citation type="journal article" date="2015" name="Nature">
        <title>rRNA introns, odd ribosomes, and small enigmatic genomes across a large radiation of phyla.</title>
        <authorList>
            <person name="Brown C.T."/>
            <person name="Hug L.A."/>
            <person name="Thomas B.C."/>
            <person name="Sharon I."/>
            <person name="Castelle C.J."/>
            <person name="Singh A."/>
            <person name="Wilkins M.J."/>
            <person name="Williams K.H."/>
            <person name="Banfield J.F."/>
        </authorList>
    </citation>
    <scope>NUCLEOTIDE SEQUENCE [LARGE SCALE GENOMIC DNA]</scope>
</reference>
<keyword evidence="5 10" id="KW-0067">ATP-binding</keyword>
<dbReference type="InterPro" id="IPR009080">
    <property type="entry name" value="tRNAsynth_Ia_anticodon-bd"/>
</dbReference>
<proteinExistence type="inferred from homology"/>
<feature type="domain" description="Aminoacyl-tRNA synthetase class Ia" evidence="11">
    <location>
        <begin position="14"/>
        <end position="572"/>
    </location>
</feature>
<evidence type="ECO:0000259" key="12">
    <source>
        <dbReference type="Pfam" id="PF08264"/>
    </source>
</evidence>
<dbReference type="EMBL" id="LCPO01000017">
    <property type="protein sequence ID" value="KKU98682.1"/>
    <property type="molecule type" value="Genomic_DNA"/>
</dbReference>
<dbReference type="PANTHER" id="PTHR11946">
    <property type="entry name" value="VALYL-TRNA SYNTHETASES"/>
    <property type="match status" value="1"/>
</dbReference>
<feature type="domain" description="Methionyl/Valyl/Leucyl/Isoleucyl-tRNA synthetase anticodon-binding" evidence="12">
    <location>
        <begin position="612"/>
        <end position="716"/>
    </location>
</feature>
<dbReference type="GO" id="GO:0004832">
    <property type="term" value="F:valine-tRNA ligase activity"/>
    <property type="evidence" value="ECO:0007669"/>
    <property type="project" value="UniProtKB-UniRule"/>
</dbReference>
<evidence type="ECO:0000313" key="14">
    <source>
        <dbReference type="Proteomes" id="UP000034600"/>
    </source>
</evidence>
<dbReference type="AlphaFoldDB" id="A0A0G1UX02"/>
<evidence type="ECO:0000256" key="4">
    <source>
        <dbReference type="ARBA" id="ARBA00022741"/>
    </source>
</evidence>
<evidence type="ECO:0000256" key="7">
    <source>
        <dbReference type="ARBA" id="ARBA00023146"/>
    </source>
</evidence>
<dbReference type="GO" id="GO:0005829">
    <property type="term" value="C:cytosol"/>
    <property type="evidence" value="ECO:0007669"/>
    <property type="project" value="TreeGrafter"/>
</dbReference>
<keyword evidence="2" id="KW-0963">Cytoplasm</keyword>
<dbReference type="GO" id="GO:0006438">
    <property type="term" value="P:valyl-tRNA aminoacylation"/>
    <property type="evidence" value="ECO:0007669"/>
    <property type="project" value="UniProtKB-UniRule"/>
</dbReference>
<evidence type="ECO:0000256" key="5">
    <source>
        <dbReference type="ARBA" id="ARBA00022840"/>
    </source>
</evidence>
<evidence type="ECO:0000259" key="11">
    <source>
        <dbReference type="Pfam" id="PF00133"/>
    </source>
</evidence>
<protein>
    <recommendedName>
        <fullName evidence="1 9">Valine--tRNA ligase</fullName>
        <ecNumber evidence="1 9">6.1.1.9</ecNumber>
    </recommendedName>
</protein>
<dbReference type="CDD" id="cd00817">
    <property type="entry name" value="ValRS_core"/>
    <property type="match status" value="1"/>
</dbReference>
<dbReference type="GO" id="GO:0005524">
    <property type="term" value="F:ATP binding"/>
    <property type="evidence" value="ECO:0007669"/>
    <property type="project" value="UniProtKB-KW"/>
</dbReference>
<comment type="similarity">
    <text evidence="10">Belongs to the class-I aminoacyl-tRNA synthetase family.</text>
</comment>
<dbReference type="InterPro" id="IPR009008">
    <property type="entry name" value="Val/Leu/Ile-tRNA-synth_edit"/>
</dbReference>
<evidence type="ECO:0000313" key="13">
    <source>
        <dbReference type="EMBL" id="KKU98682.1"/>
    </source>
</evidence>
<dbReference type="InterPro" id="IPR002300">
    <property type="entry name" value="aa-tRNA-synth_Ia"/>
</dbReference>
<evidence type="ECO:0000256" key="6">
    <source>
        <dbReference type="ARBA" id="ARBA00022917"/>
    </source>
</evidence>
<evidence type="ECO:0000256" key="9">
    <source>
        <dbReference type="NCBIfam" id="TIGR00422"/>
    </source>
</evidence>
<dbReference type="SUPFAM" id="SSF50677">
    <property type="entry name" value="ValRS/IleRS/LeuRS editing domain"/>
    <property type="match status" value="1"/>
</dbReference>
<dbReference type="PANTHER" id="PTHR11946:SF93">
    <property type="entry name" value="VALINE--TRNA LIGASE, CHLOROPLASTIC_MITOCHONDRIAL 2"/>
    <property type="match status" value="1"/>
</dbReference>
<keyword evidence="4 10" id="KW-0547">Nucleotide-binding</keyword>
<keyword evidence="6 10" id="KW-0648">Protein biosynthesis</keyword>
<dbReference type="GO" id="GO:0002161">
    <property type="term" value="F:aminoacyl-tRNA deacylase activity"/>
    <property type="evidence" value="ECO:0007669"/>
    <property type="project" value="InterPro"/>
</dbReference>
<keyword evidence="3 10" id="KW-0436">Ligase</keyword>
<evidence type="ECO:0000256" key="10">
    <source>
        <dbReference type="RuleBase" id="RU363035"/>
    </source>
</evidence>
<accession>A0A0G1UX02</accession>
<dbReference type="InterPro" id="IPR001412">
    <property type="entry name" value="aa-tRNA-synth_I_CS"/>
</dbReference>
<comment type="catalytic activity">
    <reaction evidence="8">
        <text>tRNA(Val) + L-valine + ATP = L-valyl-tRNA(Val) + AMP + diphosphate</text>
        <dbReference type="Rhea" id="RHEA:10704"/>
        <dbReference type="Rhea" id="RHEA-COMP:9672"/>
        <dbReference type="Rhea" id="RHEA-COMP:9708"/>
        <dbReference type="ChEBI" id="CHEBI:30616"/>
        <dbReference type="ChEBI" id="CHEBI:33019"/>
        <dbReference type="ChEBI" id="CHEBI:57762"/>
        <dbReference type="ChEBI" id="CHEBI:78442"/>
        <dbReference type="ChEBI" id="CHEBI:78537"/>
        <dbReference type="ChEBI" id="CHEBI:456215"/>
        <dbReference type="EC" id="6.1.1.9"/>
    </reaction>
</comment>
<dbReference type="SUPFAM" id="SSF47323">
    <property type="entry name" value="Anticodon-binding domain of a subclass of class I aminoacyl-tRNA synthetases"/>
    <property type="match status" value="1"/>
</dbReference>
<evidence type="ECO:0000256" key="8">
    <source>
        <dbReference type="ARBA" id="ARBA00047552"/>
    </source>
</evidence>
<dbReference type="Gene3D" id="1.10.730.10">
    <property type="entry name" value="Isoleucyl-tRNA Synthetase, Domain 1"/>
    <property type="match status" value="1"/>
</dbReference>
<dbReference type="NCBIfam" id="NF004349">
    <property type="entry name" value="PRK05729.1"/>
    <property type="match status" value="1"/>
</dbReference>
<dbReference type="InterPro" id="IPR013155">
    <property type="entry name" value="M/V/L/I-tRNA-synth_anticd-bd"/>
</dbReference>
<dbReference type="Pfam" id="PF08264">
    <property type="entry name" value="Anticodon_1"/>
    <property type="match status" value="1"/>
</dbReference>
<keyword evidence="7 10" id="KW-0030">Aminoacyl-tRNA synthetase</keyword>
<sequence length="716" mass="82755">MLDTRYDHKNLEEKIYKLWEKSGFFNPDKLLNKKAKPFTIIMPPPNANGALHMGHAVGMTLQDIMVRWNRMRGKKTLWLPGADHAGFETQVVFDKKLEKESRDRRTIPRDELYREIWNFTQKNKEIMYAQTKKLGASCDWSRETFTLDPRIIDIVYGTFEKLYKDGLVYRDLKVVNWCPKHKTALSDLEVKYAERTDPLYYIKYGPLTLATVRPETKFGDTALAVNPKDRRYKNFIGKTIEARGVLGSLKFRVIADAAVDPKFGTGVIKVTPAHDAADFEIWARHKDEIAGPKAVIDENGRLNENTGEFKGLKVAEARGAVAAKMKEIGILEKMEPNYVHQVATCYKCGSTLEPLPKPQWFVKMKPLAEPAIKALKAKKFQILPKRSEKVYLHWLKNIRDWNISRQITWGIRIPAWFHEPKCIPKIGHEKDVIKCKEIIVSPKEPKCEFCDAKYVQDPDVFDTWFSSGQWPYATLQIRGSDFKNFYPTDVMETGYDILFFWVARMVMLGIYRTGKSPFKTVYLHGLVRDKDRQKMSKSRGNVVDPLGVADLYGTDAVRMALTVGNTAGNDIVISEDKIRGYRNFATKIWNIARFVMMNEVKSGTKPKFTASDRKNLANLKKIKAQITKHLERFEFHLAAEKIYHYIWHEFADKIIEAAKPRLKSENNPDKAAAYKTIETLLTESIKMLHPFMPYVTEEIYQNLPNRSKETLMIENW</sequence>
<dbReference type="Gene3D" id="3.40.50.620">
    <property type="entry name" value="HUPs"/>
    <property type="match status" value="2"/>
</dbReference>
<evidence type="ECO:0000256" key="3">
    <source>
        <dbReference type="ARBA" id="ARBA00022598"/>
    </source>
</evidence>
<dbReference type="PRINTS" id="PR00986">
    <property type="entry name" value="TRNASYNTHVAL"/>
</dbReference>
<dbReference type="Gene3D" id="3.90.740.10">
    <property type="entry name" value="Valyl/Leucyl/Isoleucyl-tRNA synthetase, editing domain"/>
    <property type="match status" value="1"/>
</dbReference>
<dbReference type="Proteomes" id="UP000034600">
    <property type="component" value="Unassembled WGS sequence"/>
</dbReference>
<evidence type="ECO:0000256" key="1">
    <source>
        <dbReference type="ARBA" id="ARBA00013169"/>
    </source>
</evidence>
<dbReference type="InterPro" id="IPR002303">
    <property type="entry name" value="Valyl-tRNA_ligase"/>
</dbReference>
<name>A0A0G1UX02_9BACT</name>
<dbReference type="Pfam" id="PF00133">
    <property type="entry name" value="tRNA-synt_1"/>
    <property type="match status" value="1"/>
</dbReference>
<dbReference type="SUPFAM" id="SSF52374">
    <property type="entry name" value="Nucleotidylyl transferase"/>
    <property type="match status" value="1"/>
</dbReference>
<dbReference type="NCBIfam" id="TIGR00422">
    <property type="entry name" value="valS"/>
    <property type="match status" value="1"/>
</dbReference>
<gene>
    <name evidence="13" type="ORF">UY32_C0017G0016</name>
</gene>
<organism evidence="13 14">
    <name type="scientific">Candidatus Jorgensenbacteria bacterium GW2011_GWC1_48_8</name>
    <dbReference type="NCBI Taxonomy" id="1618666"/>
    <lineage>
        <taxon>Bacteria</taxon>
        <taxon>Candidatus Joergenseniibacteriota</taxon>
    </lineage>
</organism>
<dbReference type="CDD" id="cd07962">
    <property type="entry name" value="Anticodon_Ia_Val"/>
    <property type="match status" value="1"/>
</dbReference>
<comment type="caution">
    <text evidence="13">The sequence shown here is derived from an EMBL/GenBank/DDBJ whole genome shotgun (WGS) entry which is preliminary data.</text>
</comment>
<evidence type="ECO:0000256" key="2">
    <source>
        <dbReference type="ARBA" id="ARBA00022490"/>
    </source>
</evidence>
<dbReference type="EC" id="6.1.1.9" evidence="1 9"/>